<dbReference type="SUPFAM" id="SSF46785">
    <property type="entry name" value="Winged helix' DNA-binding domain"/>
    <property type="match status" value="1"/>
</dbReference>
<dbReference type="CDD" id="cd07377">
    <property type="entry name" value="WHTH_GntR"/>
    <property type="match status" value="1"/>
</dbReference>
<dbReference type="SUPFAM" id="SSF53383">
    <property type="entry name" value="PLP-dependent transferases"/>
    <property type="match status" value="1"/>
</dbReference>
<evidence type="ECO:0000256" key="2">
    <source>
        <dbReference type="ARBA" id="ARBA00022898"/>
    </source>
</evidence>
<evidence type="ECO:0000256" key="4">
    <source>
        <dbReference type="ARBA" id="ARBA00023125"/>
    </source>
</evidence>
<keyword evidence="4" id="KW-0238">DNA-binding</keyword>
<dbReference type="Pfam" id="PF00392">
    <property type="entry name" value="GntR"/>
    <property type="match status" value="1"/>
</dbReference>
<keyword evidence="9" id="KW-1185">Reference proteome</keyword>
<evidence type="ECO:0000259" key="7">
    <source>
        <dbReference type="PROSITE" id="PS50949"/>
    </source>
</evidence>
<evidence type="ECO:0000256" key="3">
    <source>
        <dbReference type="ARBA" id="ARBA00023015"/>
    </source>
</evidence>
<dbReference type="Gene3D" id="3.40.640.10">
    <property type="entry name" value="Type I PLP-dependent aspartate aminotransferase-like (Major domain)"/>
    <property type="match status" value="1"/>
</dbReference>
<evidence type="ECO:0000256" key="5">
    <source>
        <dbReference type="ARBA" id="ARBA00023163"/>
    </source>
</evidence>
<feature type="domain" description="HTH gntR-type" evidence="7">
    <location>
        <begin position="14"/>
        <end position="82"/>
    </location>
</feature>
<organism evidence="8 9">
    <name type="scientific">Acetatifactor muris</name>
    <dbReference type="NCBI Taxonomy" id="879566"/>
    <lineage>
        <taxon>Bacteria</taxon>
        <taxon>Bacillati</taxon>
        <taxon>Bacillota</taxon>
        <taxon>Clostridia</taxon>
        <taxon>Lachnospirales</taxon>
        <taxon>Lachnospiraceae</taxon>
        <taxon>Acetatifactor</taxon>
    </lineage>
</organism>
<reference evidence="8 9" key="1">
    <citation type="submission" date="2018-01" db="EMBL/GenBank/DDBJ databases">
        <authorList>
            <person name="Gaut B.S."/>
            <person name="Morton B.R."/>
            <person name="Clegg M.T."/>
            <person name="Duvall M.R."/>
        </authorList>
    </citation>
    <scope>NUCLEOTIDE SEQUENCE [LARGE SCALE GENOMIC DNA]</scope>
    <source>
        <strain evidence="8">GP69</strain>
    </source>
</reference>
<dbReference type="PROSITE" id="PS50949">
    <property type="entry name" value="HTH_GNTR"/>
    <property type="match status" value="1"/>
</dbReference>
<dbReference type="InterPro" id="IPR015424">
    <property type="entry name" value="PyrdxlP-dep_Trfase"/>
</dbReference>
<proteinExistence type="inferred from homology"/>
<dbReference type="InterPro" id="IPR004839">
    <property type="entry name" value="Aminotransferase_I/II_large"/>
</dbReference>
<dbReference type="Proteomes" id="UP000236311">
    <property type="component" value="Unassembled WGS sequence"/>
</dbReference>
<dbReference type="PANTHER" id="PTHR46577:SF1">
    <property type="entry name" value="HTH-TYPE TRANSCRIPTIONAL REGULATORY PROTEIN GABR"/>
    <property type="match status" value="1"/>
</dbReference>
<dbReference type="InterPro" id="IPR015421">
    <property type="entry name" value="PyrdxlP-dep_Trfase_major"/>
</dbReference>
<dbReference type="GO" id="GO:0003700">
    <property type="term" value="F:DNA-binding transcription factor activity"/>
    <property type="evidence" value="ECO:0007669"/>
    <property type="project" value="InterPro"/>
</dbReference>
<dbReference type="InterPro" id="IPR000524">
    <property type="entry name" value="Tscrpt_reg_HTH_GntR"/>
</dbReference>
<accession>A0A2K4ZHF8</accession>
<dbReference type="InterPro" id="IPR051446">
    <property type="entry name" value="HTH_trans_reg/aminotransferase"/>
</dbReference>
<feature type="region of interest" description="Disordered" evidence="6">
    <location>
        <begin position="96"/>
        <end position="122"/>
    </location>
</feature>
<evidence type="ECO:0000256" key="6">
    <source>
        <dbReference type="SAM" id="MobiDB-lite"/>
    </source>
</evidence>
<sequence>MNKMTFQLRTDGGNCLYEQIYEHIKKEIRERKLLAGEKLPSTRFLAEYLQVARSTVDCAYGQLLSEGYIESRPCKGYFVCPMEDLFFLEEESASGAEEKHSSLSGAERTGRTDPGKQPGKAEAVGEGKFSVDFSPFDIDMSGFPFGVWKKITKNILTYANSDLFAKGESQGDEELRRTIVRYLHSSRGVNCRPEQVIVGAGNDYLLLLLEKILGRHIRIAMENPTYKRSYRMFQSFAYRIATVDMDESGMRADKLGEAKVSAAYVMPSHQFPTGTVMPIGRRMELLKWADGEPDRYLIEDDYDSEYRFRGKPIPALQASDRHGRVIYMGTFSKAIAPAIRISFMVLPDKLLEKYRRDFSFYSCTVSRIDQSILNEFIRDGYFERHLNKMRKIYQAKHELLLECLQPMRKDFLISGENAGLHILLTAKRGMPERELVKQAAEKGVRVYGLSESMVEEAPDSATVLLGFGGLTEREIEEGTRLLREAWEQ</sequence>
<dbReference type="GO" id="GO:0030170">
    <property type="term" value="F:pyridoxal phosphate binding"/>
    <property type="evidence" value="ECO:0007669"/>
    <property type="project" value="InterPro"/>
</dbReference>
<gene>
    <name evidence="8" type="primary">gabR</name>
    <name evidence="8" type="ORF">AMURIS_02587</name>
</gene>
<evidence type="ECO:0000256" key="1">
    <source>
        <dbReference type="ARBA" id="ARBA00005384"/>
    </source>
</evidence>
<name>A0A2K4ZHF8_9FIRM</name>
<dbReference type="CDD" id="cd00609">
    <property type="entry name" value="AAT_like"/>
    <property type="match status" value="1"/>
</dbReference>
<evidence type="ECO:0000313" key="9">
    <source>
        <dbReference type="Proteomes" id="UP000236311"/>
    </source>
</evidence>
<dbReference type="SMART" id="SM00345">
    <property type="entry name" value="HTH_GNTR"/>
    <property type="match status" value="1"/>
</dbReference>
<dbReference type="Gene3D" id="1.10.10.10">
    <property type="entry name" value="Winged helix-like DNA-binding domain superfamily/Winged helix DNA-binding domain"/>
    <property type="match status" value="1"/>
</dbReference>
<comment type="similarity">
    <text evidence="1">In the C-terminal section; belongs to the class-I pyridoxal-phosphate-dependent aminotransferase family.</text>
</comment>
<dbReference type="GO" id="GO:0003677">
    <property type="term" value="F:DNA binding"/>
    <property type="evidence" value="ECO:0007669"/>
    <property type="project" value="UniProtKB-KW"/>
</dbReference>
<dbReference type="EMBL" id="OFSM01000012">
    <property type="protein sequence ID" value="SOY29866.1"/>
    <property type="molecule type" value="Genomic_DNA"/>
</dbReference>
<keyword evidence="5" id="KW-0804">Transcription</keyword>
<keyword evidence="3" id="KW-0805">Transcription regulation</keyword>
<dbReference type="PANTHER" id="PTHR46577">
    <property type="entry name" value="HTH-TYPE TRANSCRIPTIONAL REGULATORY PROTEIN GABR"/>
    <property type="match status" value="1"/>
</dbReference>
<keyword evidence="2" id="KW-0663">Pyridoxal phosphate</keyword>
<dbReference type="InterPro" id="IPR036390">
    <property type="entry name" value="WH_DNA-bd_sf"/>
</dbReference>
<protein>
    <submittedName>
        <fullName evidence="8">HTH-type transcriptional regulatory protein GabR</fullName>
    </submittedName>
</protein>
<evidence type="ECO:0000313" key="8">
    <source>
        <dbReference type="EMBL" id="SOY29866.1"/>
    </source>
</evidence>
<dbReference type="Pfam" id="PF00155">
    <property type="entry name" value="Aminotran_1_2"/>
    <property type="match status" value="1"/>
</dbReference>
<dbReference type="AlphaFoldDB" id="A0A2K4ZHF8"/>
<dbReference type="InterPro" id="IPR036388">
    <property type="entry name" value="WH-like_DNA-bd_sf"/>
</dbReference>